<organism evidence="8 9">
    <name type="scientific">Lutispora saccharofermentans</name>
    <dbReference type="NCBI Taxonomy" id="3024236"/>
    <lineage>
        <taxon>Bacteria</taxon>
        <taxon>Bacillati</taxon>
        <taxon>Bacillota</taxon>
        <taxon>Clostridia</taxon>
        <taxon>Lutisporales</taxon>
        <taxon>Lutisporaceae</taxon>
        <taxon>Lutispora</taxon>
    </lineage>
</organism>
<name>A0ABT1NJL0_9FIRM</name>
<dbReference type="RefSeq" id="WP_255228992.1">
    <property type="nucleotide sequence ID" value="NZ_JAJEKE010000023.1"/>
</dbReference>
<keyword evidence="6" id="KW-0732">Signal</keyword>
<keyword evidence="2" id="KW-0997">Cell inner membrane</keyword>
<reference evidence="8 9" key="1">
    <citation type="submission" date="2021-10" db="EMBL/GenBank/DDBJ databases">
        <title>Lutispora strain m25 sp. nov., a thermophilic, non-spore-forming bacterium isolated from a lab-scale methanogenic bioreactor digesting anaerobic sludge.</title>
        <authorList>
            <person name="El Houari A."/>
            <person name="Mcdonald J."/>
        </authorList>
    </citation>
    <scope>NUCLEOTIDE SEQUENCE [LARGE SCALE GENOMIC DNA]</scope>
    <source>
        <strain evidence="9">m25</strain>
    </source>
</reference>
<evidence type="ECO:0000256" key="4">
    <source>
        <dbReference type="ARBA" id="ARBA00023136"/>
    </source>
</evidence>
<keyword evidence="5" id="KW-0464">Manganese</keyword>
<proteinExistence type="predicted"/>
<evidence type="ECO:0000313" key="9">
    <source>
        <dbReference type="Proteomes" id="UP001651880"/>
    </source>
</evidence>
<evidence type="ECO:0000259" key="7">
    <source>
        <dbReference type="Pfam" id="PF00149"/>
    </source>
</evidence>
<gene>
    <name evidence="8" type="ORF">LJD61_18220</name>
</gene>
<dbReference type="PANTHER" id="PTHR34990:SF2">
    <property type="entry name" value="BLL8164 PROTEIN"/>
    <property type="match status" value="1"/>
</dbReference>
<dbReference type="InterPro" id="IPR004843">
    <property type="entry name" value="Calcineurin-like_PHP"/>
</dbReference>
<evidence type="ECO:0000256" key="6">
    <source>
        <dbReference type="SAM" id="SignalP"/>
    </source>
</evidence>
<sequence length="655" mass="73211">MKRKMLSLLLASCMVISLVLLTTGFSPNTGASVSDAAKGTAALWGAGNTRDKIVVISDIHLGIDDRYTETLKNRPLLIEFLRRLQSTTDVRELVINGDFLDEWFLPVYYPSYTDARQFYKDVIANNQDVIDELNNVADSGIKLVYVIGNHDMTLEADVLQEAIPKIVQARDAEGLGTYYTGDRNEIAIEHGHRYDVFSAPDTVTNAELCGNEDTILPAGYFYARYAATWVLEGRPKVEKDLPVVTIVPDKTDTDQYGAYIYYSLLKNISARMTPNESLDEKIFDMHIAGFDDAYTYLDFYPAQQADGTISAPVLFKNIQRTWDERQRLNNVKVPNSFLQAVSGTLDWEYFFRQAKAQYLDNAKEKVDVVVFGHTHVPTYRFTGDGKYYLNEGTWIDHNTDYPDATRTFAVITTGNKDTAALCRFMEDGSVTDIGASISKADVTFDYKAVENYGDDDTQARYVEVSGLADDNIQAKLNEELKTFCLWPTFAAESNTTYDIMPVFEVVAGDLLSIRTYNTAYTAGAAYPVNSIRTQLFSLTAGNKGAGNLWDFIKDKNAFKKLALDGRFGLTVAGVDGEITEEFRMAAYKKLAESIGTPELATQFYFGDGGRLNVWCDGENHATGDYWLFDIPVVDLEGLATDRLLPIIETLKNLSN</sequence>
<evidence type="ECO:0000313" key="8">
    <source>
        <dbReference type="EMBL" id="MCQ1531452.1"/>
    </source>
</evidence>
<evidence type="ECO:0000256" key="2">
    <source>
        <dbReference type="ARBA" id="ARBA00022519"/>
    </source>
</evidence>
<dbReference type="SUPFAM" id="SSF56300">
    <property type="entry name" value="Metallo-dependent phosphatases"/>
    <property type="match status" value="1"/>
</dbReference>
<dbReference type="EMBL" id="JAJEKE010000023">
    <property type="protein sequence ID" value="MCQ1531452.1"/>
    <property type="molecule type" value="Genomic_DNA"/>
</dbReference>
<evidence type="ECO:0000256" key="1">
    <source>
        <dbReference type="ARBA" id="ARBA00022475"/>
    </source>
</evidence>
<evidence type="ECO:0000256" key="3">
    <source>
        <dbReference type="ARBA" id="ARBA00022723"/>
    </source>
</evidence>
<dbReference type="PANTHER" id="PTHR34990">
    <property type="entry name" value="UDP-2,3-DIACYLGLUCOSAMINE HYDROLASE-RELATED"/>
    <property type="match status" value="1"/>
</dbReference>
<evidence type="ECO:0000256" key="5">
    <source>
        <dbReference type="ARBA" id="ARBA00023211"/>
    </source>
</evidence>
<dbReference type="InterPro" id="IPR029052">
    <property type="entry name" value="Metallo-depent_PP-like"/>
</dbReference>
<keyword evidence="4" id="KW-0472">Membrane</keyword>
<dbReference type="Pfam" id="PF00149">
    <property type="entry name" value="Metallophos"/>
    <property type="match status" value="1"/>
</dbReference>
<keyword evidence="3" id="KW-0479">Metal-binding</keyword>
<dbReference type="Gene3D" id="3.60.21.10">
    <property type="match status" value="2"/>
</dbReference>
<keyword evidence="1" id="KW-1003">Cell membrane</keyword>
<accession>A0ABT1NJL0</accession>
<feature type="signal peptide" evidence="6">
    <location>
        <begin position="1"/>
        <end position="31"/>
    </location>
</feature>
<dbReference type="Proteomes" id="UP001651880">
    <property type="component" value="Unassembled WGS sequence"/>
</dbReference>
<dbReference type="InterPro" id="IPR043461">
    <property type="entry name" value="LpxH-like"/>
</dbReference>
<keyword evidence="9" id="KW-1185">Reference proteome</keyword>
<protein>
    <submittedName>
        <fullName evidence="8">Metallophosphoesterase</fullName>
    </submittedName>
</protein>
<feature type="chain" id="PRO_5046231548" evidence="6">
    <location>
        <begin position="32"/>
        <end position="655"/>
    </location>
</feature>
<comment type="caution">
    <text evidence="8">The sequence shown here is derived from an EMBL/GenBank/DDBJ whole genome shotgun (WGS) entry which is preliminary data.</text>
</comment>
<feature type="domain" description="Calcineurin-like phosphoesterase" evidence="7">
    <location>
        <begin position="52"/>
        <end position="193"/>
    </location>
</feature>